<dbReference type="Proteomes" id="UP000011885">
    <property type="component" value="Unassembled WGS sequence"/>
</dbReference>
<dbReference type="EMBL" id="ANOH01000224">
    <property type="protein sequence ID" value="EMI55204.1"/>
    <property type="molecule type" value="Genomic_DNA"/>
</dbReference>
<protein>
    <submittedName>
        <fullName evidence="2">Uncharacterized protein</fullName>
    </submittedName>
</protein>
<evidence type="ECO:0000256" key="1">
    <source>
        <dbReference type="SAM" id="MobiDB-lite"/>
    </source>
</evidence>
<feature type="compositionally biased region" description="Basic and acidic residues" evidence="1">
    <location>
        <begin position="24"/>
        <end position="63"/>
    </location>
</feature>
<comment type="caution">
    <text evidence="2">The sequence shown here is derived from an EMBL/GenBank/DDBJ whole genome shotgun (WGS) entry which is preliminary data.</text>
</comment>
<evidence type="ECO:0000313" key="2">
    <source>
        <dbReference type="EMBL" id="EMI55204.1"/>
    </source>
</evidence>
<sequence length="82" mass="9586">MAEQNWIRIDDSPPFQALSPQSEHSGRANAKETEPPRRAGTRHQPECDRNLRREKDLRKHQPAIDDAIRTLARFLRINPLTY</sequence>
<feature type="region of interest" description="Disordered" evidence="1">
    <location>
        <begin position="1"/>
        <end position="63"/>
    </location>
</feature>
<organism evidence="2 3">
    <name type="scientific">Rhodopirellula sallentina SM41</name>
    <dbReference type="NCBI Taxonomy" id="1263870"/>
    <lineage>
        <taxon>Bacteria</taxon>
        <taxon>Pseudomonadati</taxon>
        <taxon>Planctomycetota</taxon>
        <taxon>Planctomycetia</taxon>
        <taxon>Pirellulales</taxon>
        <taxon>Pirellulaceae</taxon>
        <taxon>Rhodopirellula</taxon>
    </lineage>
</organism>
<keyword evidence="3" id="KW-1185">Reference proteome</keyword>
<gene>
    <name evidence="2" type="ORF">RSSM_03341</name>
</gene>
<reference evidence="2 3" key="1">
    <citation type="journal article" date="2013" name="Mar. Genomics">
        <title>Expression of sulfatases in Rhodopirellula baltica and the diversity of sulfatases in the genus Rhodopirellula.</title>
        <authorList>
            <person name="Wegner C.E."/>
            <person name="Richter-Heitmann T."/>
            <person name="Klindworth A."/>
            <person name="Klockow C."/>
            <person name="Richter M."/>
            <person name="Achstetter T."/>
            <person name="Glockner F.O."/>
            <person name="Harder J."/>
        </authorList>
    </citation>
    <scope>NUCLEOTIDE SEQUENCE [LARGE SCALE GENOMIC DNA]</scope>
    <source>
        <strain evidence="2 3">SM41</strain>
    </source>
</reference>
<name>M5U1R8_9BACT</name>
<dbReference type="AlphaFoldDB" id="M5U1R8"/>
<proteinExistence type="predicted"/>
<accession>M5U1R8</accession>
<evidence type="ECO:0000313" key="3">
    <source>
        <dbReference type="Proteomes" id="UP000011885"/>
    </source>
</evidence>
<dbReference type="PATRIC" id="fig|1263870.3.peg.3551"/>